<name>A0A7I4YXW4_HAECO</name>
<feature type="compositionally biased region" description="Basic and acidic residues" evidence="1">
    <location>
        <begin position="39"/>
        <end position="51"/>
    </location>
</feature>
<feature type="compositionally biased region" description="Polar residues" evidence="1">
    <location>
        <begin position="1"/>
        <end position="22"/>
    </location>
</feature>
<evidence type="ECO:0000313" key="3">
    <source>
        <dbReference type="WBParaSite" id="HCON_00148740-00001"/>
    </source>
</evidence>
<reference evidence="3" key="1">
    <citation type="submission" date="2020-12" db="UniProtKB">
        <authorList>
            <consortium name="WormBaseParasite"/>
        </authorList>
    </citation>
    <scope>IDENTIFICATION</scope>
    <source>
        <strain evidence="3">MHco3</strain>
    </source>
</reference>
<accession>A0A7I4YXW4</accession>
<evidence type="ECO:0000313" key="2">
    <source>
        <dbReference type="Proteomes" id="UP000025227"/>
    </source>
</evidence>
<evidence type="ECO:0000256" key="1">
    <source>
        <dbReference type="SAM" id="MobiDB-lite"/>
    </source>
</evidence>
<keyword evidence="2" id="KW-1185">Reference proteome</keyword>
<organism evidence="2 3">
    <name type="scientific">Haemonchus contortus</name>
    <name type="common">Barber pole worm</name>
    <dbReference type="NCBI Taxonomy" id="6289"/>
    <lineage>
        <taxon>Eukaryota</taxon>
        <taxon>Metazoa</taxon>
        <taxon>Ecdysozoa</taxon>
        <taxon>Nematoda</taxon>
        <taxon>Chromadorea</taxon>
        <taxon>Rhabditida</taxon>
        <taxon>Rhabditina</taxon>
        <taxon>Rhabditomorpha</taxon>
        <taxon>Strongyloidea</taxon>
        <taxon>Trichostrongylidae</taxon>
        <taxon>Haemonchus</taxon>
    </lineage>
</organism>
<protein>
    <submittedName>
        <fullName evidence="3">Uncharacterized protein</fullName>
    </submittedName>
</protein>
<proteinExistence type="predicted"/>
<dbReference type="Proteomes" id="UP000025227">
    <property type="component" value="Unplaced"/>
</dbReference>
<sequence length="91" mass="10080">MASENNTNHTADAGVNSMQSDVSHIRGVLSELPRNGQRRLLEPGSKEEKWRLTTLGPPRRQISQTGAPCGQGWRQRSEPSEEAIGTSRRDL</sequence>
<dbReference type="WBParaSite" id="HCON_00148740-00001">
    <property type="protein sequence ID" value="HCON_00148740-00001"/>
    <property type="gene ID" value="HCON_00148740"/>
</dbReference>
<feature type="region of interest" description="Disordered" evidence="1">
    <location>
        <begin position="1"/>
        <end position="91"/>
    </location>
</feature>
<dbReference type="AlphaFoldDB" id="A0A7I4YXW4"/>